<dbReference type="Pfam" id="PF07942">
    <property type="entry name" value="CARME"/>
    <property type="match status" value="1"/>
</dbReference>
<protein>
    <submittedName>
        <fullName evidence="4">Uncharacterized protein</fullName>
    </submittedName>
</protein>
<evidence type="ECO:0000256" key="2">
    <source>
        <dbReference type="ARBA" id="ARBA00022679"/>
    </source>
</evidence>
<gene>
    <name evidence="4" type="ORF">RchiOBHm_Chr2g0172691</name>
</gene>
<organism evidence="4 5">
    <name type="scientific">Rosa chinensis</name>
    <name type="common">China rose</name>
    <dbReference type="NCBI Taxonomy" id="74649"/>
    <lineage>
        <taxon>Eukaryota</taxon>
        <taxon>Viridiplantae</taxon>
        <taxon>Streptophyta</taxon>
        <taxon>Embryophyta</taxon>
        <taxon>Tracheophyta</taxon>
        <taxon>Spermatophyta</taxon>
        <taxon>Magnoliopsida</taxon>
        <taxon>eudicotyledons</taxon>
        <taxon>Gunneridae</taxon>
        <taxon>Pentapetalae</taxon>
        <taxon>rosids</taxon>
        <taxon>fabids</taxon>
        <taxon>Rosales</taxon>
        <taxon>Rosaceae</taxon>
        <taxon>Rosoideae</taxon>
        <taxon>Rosoideae incertae sedis</taxon>
        <taxon>Rosa</taxon>
    </lineage>
</organism>
<dbReference type="PANTHER" id="PTHR12303">
    <property type="entry name" value="CARNOSINE N-METHYLTRANSFERASE"/>
    <property type="match status" value="1"/>
</dbReference>
<evidence type="ECO:0000313" key="5">
    <source>
        <dbReference type="Proteomes" id="UP000238479"/>
    </source>
</evidence>
<evidence type="ECO:0000256" key="3">
    <source>
        <dbReference type="ARBA" id="ARBA00022691"/>
    </source>
</evidence>
<sequence length="74" mass="8072">MHKVSHPICSCQTAGEQTLYPWIHSNCNSLSDDDQLCPFSVPDIHPASAGITEGFSMCGGDFVEVYNNISKPSR</sequence>
<name>A0A2P6S5Q1_ROSCH</name>
<reference evidence="4 5" key="1">
    <citation type="journal article" date="2018" name="Nat. Genet.">
        <title>The Rosa genome provides new insights in the design of modern roses.</title>
        <authorList>
            <person name="Bendahmane M."/>
        </authorList>
    </citation>
    <scope>NUCLEOTIDE SEQUENCE [LARGE SCALE GENOMIC DNA]</scope>
    <source>
        <strain evidence="5">cv. Old Blush</strain>
    </source>
</reference>
<dbReference type="Gramene" id="PRQ53996">
    <property type="protein sequence ID" value="PRQ53996"/>
    <property type="gene ID" value="RchiOBHm_Chr2g0172691"/>
</dbReference>
<keyword evidence="2" id="KW-0808">Transferase</keyword>
<evidence type="ECO:0000256" key="1">
    <source>
        <dbReference type="ARBA" id="ARBA00022603"/>
    </source>
</evidence>
<keyword evidence="1" id="KW-0489">Methyltransferase</keyword>
<dbReference type="GO" id="GO:0032259">
    <property type="term" value="P:methylation"/>
    <property type="evidence" value="ECO:0007669"/>
    <property type="project" value="UniProtKB-KW"/>
</dbReference>
<proteinExistence type="predicted"/>
<accession>A0A2P6S5Q1</accession>
<dbReference type="PANTHER" id="PTHR12303:SF6">
    <property type="entry name" value="CARNOSINE N-METHYLTRANSFERASE"/>
    <property type="match status" value="1"/>
</dbReference>
<keyword evidence="3" id="KW-0949">S-adenosyl-L-methionine</keyword>
<keyword evidence="5" id="KW-1185">Reference proteome</keyword>
<dbReference type="EMBL" id="PDCK01000040">
    <property type="protein sequence ID" value="PRQ53996.1"/>
    <property type="molecule type" value="Genomic_DNA"/>
</dbReference>
<comment type="caution">
    <text evidence="4">The sequence shown here is derived from an EMBL/GenBank/DDBJ whole genome shotgun (WGS) entry which is preliminary data.</text>
</comment>
<evidence type="ECO:0000313" key="4">
    <source>
        <dbReference type="EMBL" id="PRQ53996.1"/>
    </source>
</evidence>
<dbReference type="Proteomes" id="UP000238479">
    <property type="component" value="Chromosome 2"/>
</dbReference>
<dbReference type="GO" id="GO:0008757">
    <property type="term" value="F:S-adenosylmethionine-dependent methyltransferase activity"/>
    <property type="evidence" value="ECO:0007669"/>
    <property type="project" value="InterPro"/>
</dbReference>
<dbReference type="InterPro" id="IPR012901">
    <property type="entry name" value="CARME"/>
</dbReference>
<dbReference type="AlphaFoldDB" id="A0A2P6S5Q1"/>